<name>A0A1V9X2Q5_9ACAR</name>
<reference evidence="3 4" key="1">
    <citation type="journal article" date="2017" name="Gigascience">
        <title>Draft genome of the honey bee ectoparasitic mite, Tropilaelaps mercedesae, is shaped by the parasitic life history.</title>
        <authorList>
            <person name="Dong X."/>
            <person name="Armstrong S.D."/>
            <person name="Xia D."/>
            <person name="Makepeace B.L."/>
            <person name="Darby A.C."/>
            <person name="Kadowaki T."/>
        </authorList>
    </citation>
    <scope>NUCLEOTIDE SEQUENCE [LARGE SCALE GENOMIC DNA]</scope>
    <source>
        <strain evidence="3">Wuxi-XJTLU</strain>
    </source>
</reference>
<protein>
    <submittedName>
        <fullName evidence="3">Uncharacterized protein</fullName>
    </submittedName>
</protein>
<keyword evidence="2" id="KW-0472">Membrane</keyword>
<dbReference type="AlphaFoldDB" id="A0A1V9X2Q5"/>
<feature type="compositionally biased region" description="Basic and acidic residues" evidence="1">
    <location>
        <begin position="52"/>
        <end position="104"/>
    </location>
</feature>
<feature type="region of interest" description="Disordered" evidence="1">
    <location>
        <begin position="543"/>
        <end position="563"/>
    </location>
</feature>
<feature type="transmembrane region" description="Helical" evidence="2">
    <location>
        <begin position="366"/>
        <end position="387"/>
    </location>
</feature>
<proteinExistence type="predicted"/>
<feature type="region of interest" description="Disordered" evidence="1">
    <location>
        <begin position="494"/>
        <end position="513"/>
    </location>
</feature>
<evidence type="ECO:0000256" key="2">
    <source>
        <dbReference type="SAM" id="Phobius"/>
    </source>
</evidence>
<accession>A0A1V9X2Q5</accession>
<evidence type="ECO:0000256" key="1">
    <source>
        <dbReference type="SAM" id="MobiDB-lite"/>
    </source>
</evidence>
<dbReference type="InParanoid" id="A0A1V9X2Q5"/>
<feature type="region of interest" description="Disordered" evidence="1">
    <location>
        <begin position="1"/>
        <end position="240"/>
    </location>
</feature>
<sequence length="563" mass="63074">MPSKRRRRSPSLSSQLSDSSEREQPPRARSSRQRNIDDERSDRNSKSKHRRSTEDSREREKASTTRHDYDGELNDSKTRHENHHDQRYKDGGRRSRKDARENNNTRKRGKRPLSETELEDRTSRDEYGKDAISDKSQRPKRVSRSTSTEHRSDGYDGEFERRQKSRSAANERRSSTRRRKSSRGRDGDELDSVLRTKKDRTTEKTAKNAKVDVDVRSSAATAKPASRIGTAPRSGKVSLEDEDRLTLKGPELNRAHSSRQATHSIHIGSTLSAKDTKRTEKYVMKSPWLLRCATYVSAAFSILDALFGIICGGVILANTEKYYNHSDKDYKEFMVYTYIGLSCVALVSSVLLIVANKKAQADLMILYVSVQFSTGIVFAGGTALYLFMELTQVNNDDLSTTIFEGQLLATLYFSSLFFTLLVVKVPPNPAPVDDHPATPEQSKANRKKDNSEPDSHSADDNPVSTSEFDYVAHKKSRVDDQTQTLNGSLQAVKSTGTHQYDDSSVASQQSSPVFTDVHQCAENSTPRSRTSMSSAQVAKRVLEASSNASSRSAPFIPRVNAVT</sequence>
<feature type="compositionally biased region" description="Basic and acidic residues" evidence="1">
    <location>
        <begin position="447"/>
        <end position="459"/>
    </location>
</feature>
<feature type="transmembrane region" description="Helical" evidence="2">
    <location>
        <begin position="335"/>
        <end position="354"/>
    </location>
</feature>
<evidence type="ECO:0000313" key="4">
    <source>
        <dbReference type="Proteomes" id="UP000192247"/>
    </source>
</evidence>
<feature type="compositionally biased region" description="Basic and acidic residues" evidence="1">
    <location>
        <begin position="119"/>
        <end position="137"/>
    </location>
</feature>
<feature type="compositionally biased region" description="Basic and acidic residues" evidence="1">
    <location>
        <begin position="34"/>
        <end position="45"/>
    </location>
</feature>
<gene>
    <name evidence="3" type="ORF">BIW11_13372</name>
</gene>
<feature type="non-terminal residue" evidence="3">
    <location>
        <position position="563"/>
    </location>
</feature>
<feature type="region of interest" description="Disordered" evidence="1">
    <location>
        <begin position="430"/>
        <end position="465"/>
    </location>
</feature>
<keyword evidence="2" id="KW-1133">Transmembrane helix</keyword>
<organism evidence="3 4">
    <name type="scientific">Tropilaelaps mercedesae</name>
    <dbReference type="NCBI Taxonomy" id="418985"/>
    <lineage>
        <taxon>Eukaryota</taxon>
        <taxon>Metazoa</taxon>
        <taxon>Ecdysozoa</taxon>
        <taxon>Arthropoda</taxon>
        <taxon>Chelicerata</taxon>
        <taxon>Arachnida</taxon>
        <taxon>Acari</taxon>
        <taxon>Parasitiformes</taxon>
        <taxon>Mesostigmata</taxon>
        <taxon>Gamasina</taxon>
        <taxon>Dermanyssoidea</taxon>
        <taxon>Laelapidae</taxon>
        <taxon>Tropilaelaps</taxon>
    </lineage>
</organism>
<keyword evidence="2" id="KW-0812">Transmembrane</keyword>
<dbReference type="Proteomes" id="UP000192247">
    <property type="component" value="Unassembled WGS sequence"/>
</dbReference>
<evidence type="ECO:0000313" key="3">
    <source>
        <dbReference type="EMBL" id="OQR67676.1"/>
    </source>
</evidence>
<keyword evidence="4" id="KW-1185">Reference proteome</keyword>
<feature type="compositionally biased region" description="Basic and acidic residues" evidence="1">
    <location>
        <begin position="147"/>
        <end position="162"/>
    </location>
</feature>
<feature type="transmembrane region" description="Helical" evidence="2">
    <location>
        <begin position="288"/>
        <end position="315"/>
    </location>
</feature>
<comment type="caution">
    <text evidence="3">The sequence shown here is derived from an EMBL/GenBank/DDBJ whole genome shotgun (WGS) entry which is preliminary data.</text>
</comment>
<feature type="compositionally biased region" description="Basic and acidic residues" evidence="1">
    <location>
        <begin position="183"/>
        <end position="215"/>
    </location>
</feature>
<feature type="transmembrane region" description="Helical" evidence="2">
    <location>
        <begin position="407"/>
        <end position="423"/>
    </location>
</feature>
<dbReference type="EMBL" id="MNPL01027806">
    <property type="protein sequence ID" value="OQR67676.1"/>
    <property type="molecule type" value="Genomic_DNA"/>
</dbReference>